<protein>
    <recommendedName>
        <fullName evidence="3">YokE-like PH domain-containing protein</fullName>
    </recommendedName>
</protein>
<reference evidence="1 2" key="1">
    <citation type="journal article" date="2017" name="ISME J.">
        <title>Energy and carbon metabolisms in a deep terrestrial subsurface fluid microbial community.</title>
        <authorList>
            <person name="Momper L."/>
            <person name="Jungbluth S.P."/>
            <person name="Lee M.D."/>
            <person name="Amend J.P."/>
        </authorList>
    </citation>
    <scope>NUCLEOTIDE SEQUENCE [LARGE SCALE GENOMIC DNA]</scope>
    <source>
        <strain evidence="1">SURF_29</strain>
    </source>
</reference>
<name>A0A419DAG8_9BACT</name>
<evidence type="ECO:0008006" key="3">
    <source>
        <dbReference type="Google" id="ProtNLM"/>
    </source>
</evidence>
<gene>
    <name evidence="1" type="ORF">C4544_07075</name>
</gene>
<accession>A0A419DAG8</accession>
<proteinExistence type="predicted"/>
<organism evidence="1 2">
    <name type="scientific">candidate division WS5 bacterium</name>
    <dbReference type="NCBI Taxonomy" id="2093353"/>
    <lineage>
        <taxon>Bacteria</taxon>
        <taxon>candidate division WS5</taxon>
    </lineage>
</organism>
<dbReference type="Proteomes" id="UP000285655">
    <property type="component" value="Unassembled WGS sequence"/>
</dbReference>
<sequence>MKELPKDISNELKKFMEPDENLVDFRSEPWSFYKRRRWAILTSKRLYLIKKIFFGVSFDVVQIILPEATFEMLEGILLDTVYIRESAGEHIVNFLPTKRESTIKFFRQLEKTREGEPEGNVEAQAELEALAKVFYEKHISKKEYENKKKEILDKL</sequence>
<comment type="caution">
    <text evidence="1">The sequence shown here is derived from an EMBL/GenBank/DDBJ whole genome shotgun (WGS) entry which is preliminary data.</text>
</comment>
<evidence type="ECO:0000313" key="1">
    <source>
        <dbReference type="EMBL" id="RJO60097.1"/>
    </source>
</evidence>
<dbReference type="EMBL" id="QZJW01000055">
    <property type="protein sequence ID" value="RJO60097.1"/>
    <property type="molecule type" value="Genomic_DNA"/>
</dbReference>
<dbReference type="AlphaFoldDB" id="A0A419DAG8"/>
<evidence type="ECO:0000313" key="2">
    <source>
        <dbReference type="Proteomes" id="UP000285655"/>
    </source>
</evidence>